<dbReference type="GO" id="GO:0016567">
    <property type="term" value="P:protein ubiquitination"/>
    <property type="evidence" value="ECO:0007669"/>
    <property type="project" value="InterPro"/>
</dbReference>
<dbReference type="Gene3D" id="3.30.40.10">
    <property type="entry name" value="Zinc/RING finger domain, C3HC4 (zinc finger)"/>
    <property type="match status" value="1"/>
</dbReference>
<evidence type="ECO:0000256" key="13">
    <source>
        <dbReference type="ARBA" id="ARBA00023136"/>
    </source>
</evidence>
<dbReference type="Gene3D" id="1.50.40.10">
    <property type="entry name" value="Mitochondrial carrier domain"/>
    <property type="match status" value="2"/>
</dbReference>
<organism evidence="17 18">
    <name type="scientific">Citrus x changshan-huyou</name>
    <dbReference type="NCBI Taxonomy" id="2935761"/>
    <lineage>
        <taxon>Eukaryota</taxon>
        <taxon>Viridiplantae</taxon>
        <taxon>Streptophyta</taxon>
        <taxon>Embryophyta</taxon>
        <taxon>Tracheophyta</taxon>
        <taxon>Spermatophyta</taxon>
        <taxon>Magnoliopsida</taxon>
        <taxon>eudicotyledons</taxon>
        <taxon>Gunneridae</taxon>
        <taxon>Pentapetalae</taxon>
        <taxon>rosids</taxon>
        <taxon>malvids</taxon>
        <taxon>Sapindales</taxon>
        <taxon>Rutaceae</taxon>
        <taxon>Aurantioideae</taxon>
        <taxon>Citrus</taxon>
    </lineage>
</organism>
<evidence type="ECO:0000256" key="3">
    <source>
        <dbReference type="ARBA" id="ARBA00004141"/>
    </source>
</evidence>
<dbReference type="InterPro" id="IPR011989">
    <property type="entry name" value="ARM-like"/>
</dbReference>
<keyword evidence="8" id="KW-0808">Transferase</keyword>
<proteinExistence type="inferred from homology"/>
<dbReference type="InterPro" id="IPR013083">
    <property type="entry name" value="Znf_RING/FYVE/PHD"/>
</dbReference>
<dbReference type="PANTHER" id="PTHR45667">
    <property type="entry name" value="S-ADENOSYLMETHIONINE MITOCHONDRIAL CARRIER PROTEIN"/>
    <property type="match status" value="1"/>
</dbReference>
<keyword evidence="9 14" id="KW-0812">Transmembrane</keyword>
<dbReference type="Gene3D" id="1.25.10.10">
    <property type="entry name" value="Leucine-rich Repeat Variant"/>
    <property type="match status" value="1"/>
</dbReference>
<keyword evidence="10" id="KW-0677">Repeat</keyword>
<comment type="function">
    <text evidence="2">Functions as an E3 ubiquitin ligase.</text>
</comment>
<evidence type="ECO:0000256" key="15">
    <source>
        <dbReference type="SAM" id="Phobius"/>
    </source>
</evidence>
<feature type="transmembrane region" description="Helical" evidence="15">
    <location>
        <begin position="526"/>
        <end position="547"/>
    </location>
</feature>
<dbReference type="SUPFAM" id="SSF103506">
    <property type="entry name" value="Mitochondrial carrier"/>
    <property type="match status" value="1"/>
</dbReference>
<keyword evidence="12 15" id="KW-1133">Transmembrane helix</keyword>
<protein>
    <recommendedName>
        <fullName evidence="6">RING-type E3 ubiquitin transferase</fullName>
        <ecNumber evidence="6">2.3.2.27</ecNumber>
    </recommendedName>
</protein>
<comment type="pathway">
    <text evidence="4">Protein modification; protein ubiquitination.</text>
</comment>
<name>A0AAP0MMR3_9ROSI</name>
<dbReference type="InterPro" id="IPR018108">
    <property type="entry name" value="MCP_transmembrane"/>
</dbReference>
<evidence type="ECO:0000256" key="14">
    <source>
        <dbReference type="PROSITE-ProRule" id="PRU00282"/>
    </source>
</evidence>
<dbReference type="SUPFAM" id="SSF48371">
    <property type="entry name" value="ARM repeat"/>
    <property type="match status" value="1"/>
</dbReference>
<dbReference type="EC" id="2.3.2.27" evidence="6"/>
<dbReference type="Pfam" id="PF25598">
    <property type="entry name" value="ARM_PUB"/>
    <property type="match status" value="1"/>
</dbReference>
<dbReference type="Proteomes" id="UP001428341">
    <property type="component" value="Unassembled WGS sequence"/>
</dbReference>
<sequence>MVRQELYIAVPNLFRCPISLDVMKSPVSLCTGVTYDRSSIQHWLESGHDTCPATMQILSTKEFVPNLTLHRLIAHWSHQLTVPEQEVRVWIEKIKSENESENSCVDYLVKVAKFATGCEANRRFLASYGGFVEAVFGVLNRKRRSEIAVLESAVRVLNLIVNENGVKEKLNRLILNTYNCLPLFLEILREGNLDSKIGSIKILDSISLDNESKRRVLETENLLSALFDYLKLAEDQALNDAILSILITLSVYRSVKAQLVELGMVQILTRILSDSRTQILTVEKSIKMLSIVATCSEGRLALSEEASCAGRVVERVMKVGKTAREDAVVVIWSMCCVYKDARVKEAVVNSNGLTKLLLVMQSENEGIVRKMCGDLVKSLSFTGTVFLCAKPKRHAVLYFYSIQRGSCEKRHRFGPSIWATKMARESRCTEDTAMESRLSASLGLPSPDPNHYPLLSESTSLFTHLSTNLLSAQSHKPFKNDAKFASTSLSTESQTKFQPSNWLKPASRNSPKIQSLIKSLSVFERALIGAAAGGIAGAFTYVCLYPLDTIKTKLQTKGASKMYSSTFDAIFKTFQTKGILGFYSGVSAVLVGSTASSAIYFGTCEFGKSFLSKLEIYPSVLIPPTAGAMGNIVSSAIMVPKELITQRMQAGAKGRSWEVLLKILEVDGILGLYAGYSATLLRNLPAGVLSYSSFEYLKAAVLSRTKNANLKPIESVCCGALAGAISASITTPLDVVKTRLMTQVHGEAVNKIAAVMYTGVTATVKQILKEEGWVGLTRGMAPRVVHSACFSAIGYFAFETARLTIMHQYLKKKELAEMDAAPA</sequence>
<dbReference type="Pfam" id="PF04564">
    <property type="entry name" value="U-box"/>
    <property type="match status" value="1"/>
</dbReference>
<dbReference type="EMBL" id="JBCGBO010000003">
    <property type="protein sequence ID" value="KAK9216333.1"/>
    <property type="molecule type" value="Genomic_DNA"/>
</dbReference>
<evidence type="ECO:0000256" key="10">
    <source>
        <dbReference type="ARBA" id="ARBA00022737"/>
    </source>
</evidence>
<evidence type="ECO:0000259" key="16">
    <source>
        <dbReference type="PROSITE" id="PS51698"/>
    </source>
</evidence>
<dbReference type="FunFam" id="3.30.40.10:FF:000502">
    <property type="entry name" value="RING-type E3 ubiquitin transferase"/>
    <property type="match status" value="1"/>
</dbReference>
<reference evidence="17 18" key="1">
    <citation type="submission" date="2024-05" db="EMBL/GenBank/DDBJ databases">
        <title>Haplotype-resolved chromosome-level genome assembly of Huyou (Citrus changshanensis).</title>
        <authorList>
            <person name="Miao C."/>
            <person name="Chen W."/>
            <person name="Wu Y."/>
            <person name="Wang L."/>
            <person name="Zhao S."/>
            <person name="Grierson D."/>
            <person name="Xu C."/>
            <person name="Chen K."/>
        </authorList>
    </citation>
    <scope>NUCLEOTIDE SEQUENCE [LARGE SCALE GENOMIC DNA]</scope>
    <source>
        <strain evidence="17">01-14</strain>
        <tissue evidence="17">Leaf</tissue>
    </source>
</reference>
<dbReference type="SMART" id="SM00504">
    <property type="entry name" value="Ubox"/>
    <property type="match status" value="1"/>
</dbReference>
<comment type="subcellular location">
    <subcellularLocation>
        <location evidence="3">Membrane</location>
        <topology evidence="3">Multi-pass membrane protein</topology>
    </subcellularLocation>
</comment>
<gene>
    <name evidence="17" type="ORF">WN944_008342</name>
</gene>
<evidence type="ECO:0000313" key="17">
    <source>
        <dbReference type="EMBL" id="KAK9216333.1"/>
    </source>
</evidence>
<evidence type="ECO:0000256" key="9">
    <source>
        <dbReference type="ARBA" id="ARBA00022692"/>
    </source>
</evidence>
<feature type="repeat" description="Solcar" evidence="14">
    <location>
        <begin position="524"/>
        <end position="610"/>
    </location>
</feature>
<dbReference type="InterPro" id="IPR023395">
    <property type="entry name" value="MCP_dom_sf"/>
</dbReference>
<evidence type="ECO:0000256" key="7">
    <source>
        <dbReference type="ARBA" id="ARBA00022448"/>
    </source>
</evidence>
<feature type="repeat" description="Solcar" evidence="14">
    <location>
        <begin position="618"/>
        <end position="700"/>
    </location>
</feature>
<feature type="transmembrane region" description="Helical" evidence="15">
    <location>
        <begin position="621"/>
        <end position="639"/>
    </location>
</feature>
<dbReference type="FunFam" id="1.50.40.10:FF:000089">
    <property type="entry name" value="protein MITOFERRINLIKE 1, chloroplastic"/>
    <property type="match status" value="1"/>
</dbReference>
<keyword evidence="7" id="KW-0813">Transport</keyword>
<evidence type="ECO:0000256" key="6">
    <source>
        <dbReference type="ARBA" id="ARBA00012483"/>
    </source>
</evidence>
<dbReference type="InterPro" id="IPR016024">
    <property type="entry name" value="ARM-type_fold"/>
</dbReference>
<comment type="catalytic activity">
    <reaction evidence="1">
        <text>S-ubiquitinyl-[E2 ubiquitin-conjugating enzyme]-L-cysteine + [acceptor protein]-L-lysine = [E2 ubiquitin-conjugating enzyme]-L-cysteine + N(6)-ubiquitinyl-[acceptor protein]-L-lysine.</text>
        <dbReference type="EC" id="2.3.2.27"/>
    </reaction>
</comment>
<feature type="repeat" description="Solcar" evidence="14">
    <location>
        <begin position="710"/>
        <end position="804"/>
    </location>
</feature>
<dbReference type="PROSITE" id="PS51698">
    <property type="entry name" value="U_BOX"/>
    <property type="match status" value="1"/>
</dbReference>
<dbReference type="FunFam" id="1.50.40.10:FF:000097">
    <property type="entry name" value="Protein MITOFERRINLIKE 1, chloroplastic"/>
    <property type="match status" value="1"/>
</dbReference>
<dbReference type="GO" id="GO:0061630">
    <property type="term" value="F:ubiquitin protein ligase activity"/>
    <property type="evidence" value="ECO:0007669"/>
    <property type="project" value="UniProtKB-EC"/>
</dbReference>
<keyword evidence="13 14" id="KW-0472">Membrane</keyword>
<evidence type="ECO:0000256" key="12">
    <source>
        <dbReference type="ARBA" id="ARBA00022989"/>
    </source>
</evidence>
<dbReference type="PROSITE" id="PS50920">
    <property type="entry name" value="SOLCAR"/>
    <property type="match status" value="3"/>
</dbReference>
<dbReference type="InterPro" id="IPR003613">
    <property type="entry name" value="Ubox_domain"/>
</dbReference>
<evidence type="ECO:0000256" key="1">
    <source>
        <dbReference type="ARBA" id="ARBA00000900"/>
    </source>
</evidence>
<evidence type="ECO:0000256" key="8">
    <source>
        <dbReference type="ARBA" id="ARBA00022679"/>
    </source>
</evidence>
<keyword evidence="11" id="KW-0833">Ubl conjugation pathway</keyword>
<dbReference type="InterPro" id="IPR058678">
    <property type="entry name" value="ARM_PUB"/>
</dbReference>
<evidence type="ECO:0000256" key="2">
    <source>
        <dbReference type="ARBA" id="ARBA00003861"/>
    </source>
</evidence>
<feature type="domain" description="U-box" evidence="16">
    <location>
        <begin position="9"/>
        <end position="83"/>
    </location>
</feature>
<dbReference type="Pfam" id="PF00153">
    <property type="entry name" value="Mito_carr"/>
    <property type="match status" value="3"/>
</dbReference>
<dbReference type="SUPFAM" id="SSF57850">
    <property type="entry name" value="RING/U-box"/>
    <property type="match status" value="1"/>
</dbReference>
<dbReference type="AlphaFoldDB" id="A0AAP0MMR3"/>
<accession>A0AAP0MMR3</accession>
<evidence type="ECO:0000256" key="4">
    <source>
        <dbReference type="ARBA" id="ARBA00004906"/>
    </source>
</evidence>
<comment type="caution">
    <text evidence="17">The sequence shown here is derived from an EMBL/GenBank/DDBJ whole genome shotgun (WGS) entry which is preliminary data.</text>
</comment>
<evidence type="ECO:0000256" key="5">
    <source>
        <dbReference type="ARBA" id="ARBA00006375"/>
    </source>
</evidence>
<feature type="transmembrane region" description="Helical" evidence="15">
    <location>
        <begin position="580"/>
        <end position="601"/>
    </location>
</feature>
<evidence type="ECO:0000256" key="11">
    <source>
        <dbReference type="ARBA" id="ARBA00022786"/>
    </source>
</evidence>
<evidence type="ECO:0000313" key="18">
    <source>
        <dbReference type="Proteomes" id="UP001428341"/>
    </source>
</evidence>
<dbReference type="InterPro" id="IPR045210">
    <property type="entry name" value="RING-Ubox_PUB"/>
</dbReference>
<comment type="similarity">
    <text evidence="5">Belongs to the mitochondrial carrier (TC 2.A.29) family.</text>
</comment>
<keyword evidence="18" id="KW-1185">Reference proteome</keyword>
<dbReference type="CDD" id="cd16664">
    <property type="entry name" value="RING-Ubox_PUB"/>
    <property type="match status" value="1"/>
</dbReference>
<dbReference type="GO" id="GO:0016020">
    <property type="term" value="C:membrane"/>
    <property type="evidence" value="ECO:0007669"/>
    <property type="project" value="UniProtKB-SubCell"/>
</dbReference>